<proteinExistence type="predicted"/>
<dbReference type="AlphaFoldDB" id="A0A5B7HQ66"/>
<dbReference type="Proteomes" id="UP000324222">
    <property type="component" value="Unassembled WGS sequence"/>
</dbReference>
<organism evidence="1 2">
    <name type="scientific">Portunus trituberculatus</name>
    <name type="common">Swimming crab</name>
    <name type="synonym">Neptunus trituberculatus</name>
    <dbReference type="NCBI Taxonomy" id="210409"/>
    <lineage>
        <taxon>Eukaryota</taxon>
        <taxon>Metazoa</taxon>
        <taxon>Ecdysozoa</taxon>
        <taxon>Arthropoda</taxon>
        <taxon>Crustacea</taxon>
        <taxon>Multicrustacea</taxon>
        <taxon>Malacostraca</taxon>
        <taxon>Eumalacostraca</taxon>
        <taxon>Eucarida</taxon>
        <taxon>Decapoda</taxon>
        <taxon>Pleocyemata</taxon>
        <taxon>Brachyura</taxon>
        <taxon>Eubrachyura</taxon>
        <taxon>Portunoidea</taxon>
        <taxon>Portunidae</taxon>
        <taxon>Portuninae</taxon>
        <taxon>Portunus</taxon>
    </lineage>
</organism>
<evidence type="ECO:0000313" key="2">
    <source>
        <dbReference type="Proteomes" id="UP000324222"/>
    </source>
</evidence>
<dbReference type="EMBL" id="VSRR010039215">
    <property type="protein sequence ID" value="MPC74580.1"/>
    <property type="molecule type" value="Genomic_DNA"/>
</dbReference>
<sequence length="67" mass="7560">MDAISLQEVALTFLKSLASSSRSSRPRTRRTASCREGWTPEAARRVGRLNVVTPRGDGWERSAVRWE</sequence>
<name>A0A5B7HQ66_PORTR</name>
<evidence type="ECO:0000313" key="1">
    <source>
        <dbReference type="EMBL" id="MPC74580.1"/>
    </source>
</evidence>
<reference evidence="1 2" key="1">
    <citation type="submission" date="2019-05" db="EMBL/GenBank/DDBJ databases">
        <title>Another draft genome of Portunus trituberculatus and its Hox gene families provides insights of decapod evolution.</title>
        <authorList>
            <person name="Jeong J.-H."/>
            <person name="Song I."/>
            <person name="Kim S."/>
            <person name="Choi T."/>
            <person name="Kim D."/>
            <person name="Ryu S."/>
            <person name="Kim W."/>
        </authorList>
    </citation>
    <scope>NUCLEOTIDE SEQUENCE [LARGE SCALE GENOMIC DNA]</scope>
    <source>
        <tissue evidence="1">Muscle</tissue>
    </source>
</reference>
<keyword evidence="2" id="KW-1185">Reference proteome</keyword>
<accession>A0A5B7HQ66</accession>
<protein>
    <submittedName>
        <fullName evidence="1">Uncharacterized protein</fullName>
    </submittedName>
</protein>
<comment type="caution">
    <text evidence="1">The sequence shown here is derived from an EMBL/GenBank/DDBJ whole genome shotgun (WGS) entry which is preliminary data.</text>
</comment>
<gene>
    <name evidence="1" type="ORF">E2C01_068944</name>
</gene>